<name>A0ABP0HZM1_9DINO</name>
<feature type="region of interest" description="Disordered" evidence="2">
    <location>
        <begin position="106"/>
        <end position="140"/>
    </location>
</feature>
<dbReference type="PROSITE" id="PS50222">
    <property type="entry name" value="EF_HAND_2"/>
    <property type="match status" value="2"/>
</dbReference>
<reference evidence="4 5" key="1">
    <citation type="submission" date="2024-02" db="EMBL/GenBank/DDBJ databases">
        <authorList>
            <person name="Chen Y."/>
            <person name="Shah S."/>
            <person name="Dougan E. K."/>
            <person name="Thang M."/>
            <person name="Chan C."/>
        </authorList>
    </citation>
    <scope>NUCLEOTIDE SEQUENCE [LARGE SCALE GENOMIC DNA]</scope>
</reference>
<dbReference type="SMART" id="SM00054">
    <property type="entry name" value="EFh"/>
    <property type="match status" value="2"/>
</dbReference>
<comment type="caution">
    <text evidence="4">The sequence shown here is derived from an EMBL/GenBank/DDBJ whole genome shotgun (WGS) entry which is preliminary data.</text>
</comment>
<dbReference type="EMBL" id="CAXAMM010002226">
    <property type="protein sequence ID" value="CAK8995378.1"/>
    <property type="molecule type" value="Genomic_DNA"/>
</dbReference>
<feature type="domain" description="EF-hand" evidence="3">
    <location>
        <begin position="237"/>
        <end position="272"/>
    </location>
</feature>
<feature type="region of interest" description="Disordered" evidence="2">
    <location>
        <begin position="31"/>
        <end position="64"/>
    </location>
</feature>
<dbReference type="PROSITE" id="PS00018">
    <property type="entry name" value="EF_HAND_1"/>
    <property type="match status" value="1"/>
</dbReference>
<keyword evidence="5" id="KW-1185">Reference proteome</keyword>
<feature type="compositionally biased region" description="Polar residues" evidence="2">
    <location>
        <begin position="54"/>
        <end position="64"/>
    </location>
</feature>
<proteinExistence type="predicted"/>
<protein>
    <recommendedName>
        <fullName evidence="3">EF-hand domain-containing protein</fullName>
    </recommendedName>
</protein>
<dbReference type="Proteomes" id="UP001642464">
    <property type="component" value="Unassembled WGS sequence"/>
</dbReference>
<dbReference type="InterPro" id="IPR002048">
    <property type="entry name" value="EF_hand_dom"/>
</dbReference>
<dbReference type="InterPro" id="IPR011992">
    <property type="entry name" value="EF-hand-dom_pair"/>
</dbReference>
<accession>A0ABP0HZM1</accession>
<dbReference type="InterPro" id="IPR018247">
    <property type="entry name" value="EF_Hand_1_Ca_BS"/>
</dbReference>
<dbReference type="Gene3D" id="1.10.238.10">
    <property type="entry name" value="EF-hand"/>
    <property type="match status" value="1"/>
</dbReference>
<dbReference type="SUPFAM" id="SSF47473">
    <property type="entry name" value="EF-hand"/>
    <property type="match status" value="1"/>
</dbReference>
<evidence type="ECO:0000313" key="5">
    <source>
        <dbReference type="Proteomes" id="UP001642464"/>
    </source>
</evidence>
<sequence length="344" mass="38187">MAPPRNFSGVSLSPPPLHHLRQVPSHLALSGLASPRSVMTPKSAMTPRSPGVQGFQTPTPTRYSFGSPFGGSAAAPVAWPSPQRPYRAPPARQSFTAPVKVRAAVRNLSTSSTTSTVSTQNSSLDRAPSREPRPMTQKERLEKELESLDEEMRELCQGMDSDKDGFISRWDFFKAVQKNELVAKTLLPGRDAQMAMKCADTFDEVERIFRHMAGSKGRITYTDLAMYWQAAQVPKEKLASDLHDIFKIIDVDGCGEISRLALLNAVEASPLVAVRLLPGVNCQEPEEIFTATQDLFDTISHGKRRVTLLDFEEHFRKRRPSLTMSRSKAAVQPGNGLLWRSHLY</sequence>
<organism evidence="4 5">
    <name type="scientific">Durusdinium trenchii</name>
    <dbReference type="NCBI Taxonomy" id="1381693"/>
    <lineage>
        <taxon>Eukaryota</taxon>
        <taxon>Sar</taxon>
        <taxon>Alveolata</taxon>
        <taxon>Dinophyceae</taxon>
        <taxon>Suessiales</taxon>
        <taxon>Symbiodiniaceae</taxon>
        <taxon>Durusdinium</taxon>
    </lineage>
</organism>
<evidence type="ECO:0000259" key="3">
    <source>
        <dbReference type="PROSITE" id="PS50222"/>
    </source>
</evidence>
<gene>
    <name evidence="4" type="ORF">SCF082_LOCUS4338</name>
</gene>
<feature type="domain" description="EF-hand" evidence="3">
    <location>
        <begin position="147"/>
        <end position="182"/>
    </location>
</feature>
<keyword evidence="1" id="KW-0106">Calcium</keyword>
<feature type="compositionally biased region" description="Basic and acidic residues" evidence="2">
    <location>
        <begin position="127"/>
        <end position="140"/>
    </location>
</feature>
<feature type="compositionally biased region" description="Low complexity" evidence="2">
    <location>
        <begin position="109"/>
        <end position="123"/>
    </location>
</feature>
<evidence type="ECO:0000256" key="1">
    <source>
        <dbReference type="ARBA" id="ARBA00022837"/>
    </source>
</evidence>
<evidence type="ECO:0000313" key="4">
    <source>
        <dbReference type="EMBL" id="CAK8995378.1"/>
    </source>
</evidence>
<evidence type="ECO:0000256" key="2">
    <source>
        <dbReference type="SAM" id="MobiDB-lite"/>
    </source>
</evidence>